<proteinExistence type="inferred from homology"/>
<dbReference type="InterPro" id="IPR033124">
    <property type="entry name" value="Ser_caboxypep_his_AS"/>
</dbReference>
<reference evidence="7 8" key="1">
    <citation type="submission" date="2016-07" db="EMBL/GenBank/DDBJ databases">
        <title>Multiple horizontal gene transfer events from other fungi enriched the ability of initially mycotrophic Trichoderma (Ascomycota) to feed on dead plant biomass.</title>
        <authorList>
            <consortium name="DOE Joint Genome Institute"/>
            <person name="Aerts A."/>
            <person name="Atanasova L."/>
            <person name="Chenthamara K."/>
            <person name="Zhang J."/>
            <person name="Grujic M."/>
            <person name="Henrissat B."/>
            <person name="Kuo A."/>
            <person name="Salamov A."/>
            <person name="Lipzen A."/>
            <person name="Labutti K."/>
            <person name="Barry K."/>
            <person name="Miao Y."/>
            <person name="Rahimi M.J."/>
            <person name="Shen Q."/>
            <person name="Grigoriev I.V."/>
            <person name="Kubicek C.P."/>
            <person name="Druzhinina I.S."/>
        </authorList>
    </citation>
    <scope>NUCLEOTIDE SEQUENCE [LARGE SCALE GENOMIC DNA]</scope>
    <source>
        <strain evidence="7 8">CBS 226.95</strain>
    </source>
</reference>
<keyword evidence="2 6" id="KW-0121">Carboxypeptidase</keyword>
<dbReference type="GO" id="GO:0006508">
    <property type="term" value="P:proteolysis"/>
    <property type="evidence" value="ECO:0007669"/>
    <property type="project" value="UniProtKB-KW"/>
</dbReference>
<dbReference type="Gene3D" id="1.10.287.410">
    <property type="match status" value="1"/>
</dbReference>
<dbReference type="Gene3D" id="3.40.50.1820">
    <property type="entry name" value="alpha/beta hydrolase"/>
    <property type="match status" value="2"/>
</dbReference>
<dbReference type="InterPro" id="IPR018202">
    <property type="entry name" value="Ser_caboxypep_ser_AS"/>
</dbReference>
<comment type="similarity">
    <text evidence="1 6">Belongs to the peptidase S10 family.</text>
</comment>
<sequence>MHFQLSQTVACLSFIAGANCLSTPRSGKRSIEVRDGVTHTVFEHQETGAKIDYVTNSGVCETTPGVNQYSGYLSVGTNMSMFFWFFESRNSPATAPLALWLNGGPGCSSMIGLFTENGPCTFNNVEGNTPVLNPHSWNEYANMLFVDQPIGTRFSFGSETYESRDFGIFTESYGGHFGPRASEYIQSQKADIASGKIRGQMINLVALGINNGYYDYEIAETNFPKFSTNNNYYPLINNSNALEYISEIESQCLPGVSKCSPFEDAFLPCVAIDNKFGQFFLTNYSTHDIRQPAPGNFPPATYITYLQGPAIMKKIGVNVTYSECSSDVANNIDNLDDVVQSGVTTVIWAGDADAVCDWFGGFAAANAIQYQDQTASNQKVVASYTGNGVKGGEFKSVGVLSWLRVYGAGHAAPAFQPELALQVFKLNMMKTALKST</sequence>
<accession>A0A2T4ABC6</accession>
<dbReference type="STRING" id="983964.A0A2T4ABC6"/>
<dbReference type="AlphaFoldDB" id="A0A2T4ABC6"/>
<evidence type="ECO:0000313" key="8">
    <source>
        <dbReference type="Proteomes" id="UP000241690"/>
    </source>
</evidence>
<gene>
    <name evidence="7" type="ORF">M431DRAFT_555819</name>
</gene>
<dbReference type="SUPFAM" id="SSF53474">
    <property type="entry name" value="alpha/beta-Hydrolases"/>
    <property type="match status" value="1"/>
</dbReference>
<dbReference type="GO" id="GO:0000324">
    <property type="term" value="C:fungal-type vacuole"/>
    <property type="evidence" value="ECO:0007669"/>
    <property type="project" value="TreeGrafter"/>
</dbReference>
<dbReference type="EC" id="3.4.16.-" evidence="6"/>
<protein>
    <recommendedName>
        <fullName evidence="6">Carboxypeptidase</fullName>
        <ecNumber evidence="6">3.4.16.-</ecNumber>
    </recommendedName>
</protein>
<evidence type="ECO:0000313" key="7">
    <source>
        <dbReference type="EMBL" id="PTB54381.1"/>
    </source>
</evidence>
<evidence type="ECO:0000256" key="3">
    <source>
        <dbReference type="ARBA" id="ARBA00022670"/>
    </source>
</evidence>
<dbReference type="GO" id="GO:0004185">
    <property type="term" value="F:serine-type carboxypeptidase activity"/>
    <property type="evidence" value="ECO:0007669"/>
    <property type="project" value="UniProtKB-UniRule"/>
</dbReference>
<keyword evidence="3 6" id="KW-0645">Protease</keyword>
<evidence type="ECO:0000256" key="6">
    <source>
        <dbReference type="RuleBase" id="RU361156"/>
    </source>
</evidence>
<keyword evidence="4 6" id="KW-0378">Hydrolase</keyword>
<dbReference type="InterPro" id="IPR001563">
    <property type="entry name" value="Peptidase_S10"/>
</dbReference>
<dbReference type="PROSITE" id="PS00560">
    <property type="entry name" value="CARBOXYPEPT_SER_HIS"/>
    <property type="match status" value="1"/>
</dbReference>
<dbReference type="PANTHER" id="PTHR11802">
    <property type="entry name" value="SERINE PROTEASE FAMILY S10 SERINE CARBOXYPEPTIDASE"/>
    <property type="match status" value="1"/>
</dbReference>
<dbReference type="InterPro" id="IPR029058">
    <property type="entry name" value="AB_hydrolase_fold"/>
</dbReference>
<dbReference type="Pfam" id="PF00450">
    <property type="entry name" value="Peptidase_S10"/>
    <property type="match status" value="1"/>
</dbReference>
<evidence type="ECO:0000256" key="2">
    <source>
        <dbReference type="ARBA" id="ARBA00022645"/>
    </source>
</evidence>
<dbReference type="RefSeq" id="XP_024774058.1">
    <property type="nucleotide sequence ID" value="XM_024921429.1"/>
</dbReference>
<dbReference type="EMBL" id="KZ679681">
    <property type="protein sequence ID" value="PTB54381.1"/>
    <property type="molecule type" value="Genomic_DNA"/>
</dbReference>
<keyword evidence="8" id="KW-1185">Reference proteome</keyword>
<feature type="signal peptide" evidence="6">
    <location>
        <begin position="1"/>
        <end position="20"/>
    </location>
</feature>
<dbReference type="PRINTS" id="PR00724">
    <property type="entry name" value="CRBOXYPTASEC"/>
</dbReference>
<dbReference type="GeneID" id="36630011"/>
<keyword evidence="5" id="KW-0325">Glycoprotein</keyword>
<dbReference type="PANTHER" id="PTHR11802:SF453">
    <property type="entry name" value="S1, PUTATIVE-RELATED"/>
    <property type="match status" value="1"/>
</dbReference>
<feature type="chain" id="PRO_5015376732" description="Carboxypeptidase" evidence="6">
    <location>
        <begin position="21"/>
        <end position="436"/>
    </location>
</feature>
<name>A0A2T4ABC6_TRIHA</name>
<evidence type="ECO:0000256" key="1">
    <source>
        <dbReference type="ARBA" id="ARBA00009431"/>
    </source>
</evidence>
<evidence type="ECO:0000256" key="4">
    <source>
        <dbReference type="ARBA" id="ARBA00022801"/>
    </source>
</evidence>
<keyword evidence="6" id="KW-0732">Signal</keyword>
<organism evidence="7 8">
    <name type="scientific">Trichoderma harzianum CBS 226.95</name>
    <dbReference type="NCBI Taxonomy" id="983964"/>
    <lineage>
        <taxon>Eukaryota</taxon>
        <taxon>Fungi</taxon>
        <taxon>Dikarya</taxon>
        <taxon>Ascomycota</taxon>
        <taxon>Pezizomycotina</taxon>
        <taxon>Sordariomycetes</taxon>
        <taxon>Hypocreomycetidae</taxon>
        <taxon>Hypocreales</taxon>
        <taxon>Hypocreaceae</taxon>
        <taxon>Trichoderma</taxon>
    </lineage>
</organism>
<dbReference type="Proteomes" id="UP000241690">
    <property type="component" value="Unassembled WGS sequence"/>
</dbReference>
<evidence type="ECO:0000256" key="5">
    <source>
        <dbReference type="ARBA" id="ARBA00023180"/>
    </source>
</evidence>
<dbReference type="PROSITE" id="PS00131">
    <property type="entry name" value="CARBOXYPEPT_SER_SER"/>
    <property type="match status" value="1"/>
</dbReference>